<sequence length="164" mass="19056">MPNRVVVFPYLKNRNLLNNQSCQILTSVSQGVHNSHPLPINPKFFLSIVLYQIAPKRLFRSDPIVLISFKTQILLIIYLQSKSRMSKSMKIPYQENQLSLNCINLLDEFKLQNTKIDSSYNEYNQDKNNLDSLAKGDIGVTYSRLKYETQILRFLQKSQKLATK</sequence>
<reference evidence="1 2" key="1">
    <citation type="journal article" date="2018" name="Sci. Rep.">
        <title>Genomic signatures of local adaptation to the degree of environmental predictability in rotifers.</title>
        <authorList>
            <person name="Franch-Gras L."/>
            <person name="Hahn C."/>
            <person name="Garcia-Roger E.M."/>
            <person name="Carmona M.J."/>
            <person name="Serra M."/>
            <person name="Gomez A."/>
        </authorList>
    </citation>
    <scope>NUCLEOTIDE SEQUENCE [LARGE SCALE GENOMIC DNA]</scope>
    <source>
        <strain evidence="1">HYR1</strain>
    </source>
</reference>
<protein>
    <submittedName>
        <fullName evidence="1">Uncharacterized protein</fullName>
    </submittedName>
</protein>
<gene>
    <name evidence="1" type="ORF">BpHYR1_023624</name>
</gene>
<accession>A0A3M7PN93</accession>
<comment type="caution">
    <text evidence="1">The sequence shown here is derived from an EMBL/GenBank/DDBJ whole genome shotgun (WGS) entry which is preliminary data.</text>
</comment>
<dbReference type="EMBL" id="REGN01009908">
    <property type="protein sequence ID" value="RNA00118.1"/>
    <property type="molecule type" value="Genomic_DNA"/>
</dbReference>
<dbReference type="AlphaFoldDB" id="A0A3M7PN93"/>
<name>A0A3M7PN93_BRAPC</name>
<dbReference type="Proteomes" id="UP000276133">
    <property type="component" value="Unassembled WGS sequence"/>
</dbReference>
<keyword evidence="2" id="KW-1185">Reference proteome</keyword>
<evidence type="ECO:0000313" key="2">
    <source>
        <dbReference type="Proteomes" id="UP000276133"/>
    </source>
</evidence>
<organism evidence="1 2">
    <name type="scientific">Brachionus plicatilis</name>
    <name type="common">Marine rotifer</name>
    <name type="synonym">Brachionus muelleri</name>
    <dbReference type="NCBI Taxonomy" id="10195"/>
    <lineage>
        <taxon>Eukaryota</taxon>
        <taxon>Metazoa</taxon>
        <taxon>Spiralia</taxon>
        <taxon>Gnathifera</taxon>
        <taxon>Rotifera</taxon>
        <taxon>Eurotatoria</taxon>
        <taxon>Monogononta</taxon>
        <taxon>Pseudotrocha</taxon>
        <taxon>Ploima</taxon>
        <taxon>Brachionidae</taxon>
        <taxon>Brachionus</taxon>
    </lineage>
</organism>
<proteinExistence type="predicted"/>
<evidence type="ECO:0000313" key="1">
    <source>
        <dbReference type="EMBL" id="RNA00118.1"/>
    </source>
</evidence>